<dbReference type="Gene3D" id="1.10.10.60">
    <property type="entry name" value="Homeodomain-like"/>
    <property type="match status" value="2"/>
</dbReference>
<accession>A0A927BB29</accession>
<dbReference type="InterPro" id="IPR050204">
    <property type="entry name" value="AraC_XylS_family_regulators"/>
</dbReference>
<evidence type="ECO:0000313" key="6">
    <source>
        <dbReference type="Proteomes" id="UP000612233"/>
    </source>
</evidence>
<dbReference type="PANTHER" id="PTHR46796">
    <property type="entry name" value="HTH-TYPE TRANSCRIPTIONAL ACTIVATOR RHAS-RELATED"/>
    <property type="match status" value="1"/>
</dbReference>
<feature type="domain" description="HTH araC/xylS-type" evidence="4">
    <location>
        <begin position="185"/>
        <end position="284"/>
    </location>
</feature>
<gene>
    <name evidence="5" type="ORF">IC235_05900</name>
</gene>
<evidence type="ECO:0000256" key="1">
    <source>
        <dbReference type="ARBA" id="ARBA00023015"/>
    </source>
</evidence>
<dbReference type="PANTHER" id="PTHR46796:SF7">
    <property type="entry name" value="ARAC FAMILY TRANSCRIPTIONAL REGULATOR"/>
    <property type="match status" value="1"/>
</dbReference>
<dbReference type="RefSeq" id="WP_191004238.1">
    <property type="nucleotide sequence ID" value="NZ_JACXAD010000005.1"/>
</dbReference>
<dbReference type="AlphaFoldDB" id="A0A927BB29"/>
<dbReference type="Pfam" id="PF22200">
    <property type="entry name" value="ExsA_N"/>
    <property type="match status" value="1"/>
</dbReference>
<evidence type="ECO:0000256" key="2">
    <source>
        <dbReference type="ARBA" id="ARBA00023125"/>
    </source>
</evidence>
<dbReference type="InterPro" id="IPR009057">
    <property type="entry name" value="Homeodomain-like_sf"/>
</dbReference>
<dbReference type="InterPro" id="IPR018060">
    <property type="entry name" value="HTH_AraC"/>
</dbReference>
<reference evidence="5" key="1">
    <citation type="submission" date="2020-09" db="EMBL/GenBank/DDBJ databases">
        <authorList>
            <person name="Kim M.K."/>
        </authorList>
    </citation>
    <scope>NUCLEOTIDE SEQUENCE</scope>
    <source>
        <strain evidence="5">BT664</strain>
    </source>
</reference>
<evidence type="ECO:0000313" key="5">
    <source>
        <dbReference type="EMBL" id="MBD2767421.1"/>
    </source>
</evidence>
<dbReference type="SUPFAM" id="SSF46689">
    <property type="entry name" value="Homeodomain-like"/>
    <property type="match status" value="2"/>
</dbReference>
<keyword evidence="1" id="KW-0805">Transcription regulation</keyword>
<dbReference type="GO" id="GO:0043565">
    <property type="term" value="F:sequence-specific DNA binding"/>
    <property type="evidence" value="ECO:0007669"/>
    <property type="project" value="InterPro"/>
</dbReference>
<dbReference type="InterPro" id="IPR054015">
    <property type="entry name" value="ExsA-like_N"/>
</dbReference>
<dbReference type="Proteomes" id="UP000612233">
    <property type="component" value="Unassembled WGS sequence"/>
</dbReference>
<dbReference type="PRINTS" id="PR00032">
    <property type="entry name" value="HTHARAC"/>
</dbReference>
<proteinExistence type="predicted"/>
<keyword evidence="2" id="KW-0238">DNA-binding</keyword>
<evidence type="ECO:0000256" key="3">
    <source>
        <dbReference type="ARBA" id="ARBA00023163"/>
    </source>
</evidence>
<protein>
    <submittedName>
        <fullName evidence="5">Helix-turn-helix transcriptional regulator</fullName>
    </submittedName>
</protein>
<dbReference type="PROSITE" id="PS01124">
    <property type="entry name" value="HTH_ARAC_FAMILY_2"/>
    <property type="match status" value="1"/>
</dbReference>
<dbReference type="Pfam" id="PF12833">
    <property type="entry name" value="HTH_18"/>
    <property type="match status" value="1"/>
</dbReference>
<comment type="caution">
    <text evidence="5">The sequence shown here is derived from an EMBL/GenBank/DDBJ whole genome shotgun (WGS) entry which is preliminary data.</text>
</comment>
<dbReference type="SMART" id="SM00342">
    <property type="entry name" value="HTH_ARAC"/>
    <property type="match status" value="1"/>
</dbReference>
<name>A0A927BB29_9BACT</name>
<dbReference type="EMBL" id="JACXAD010000005">
    <property type="protein sequence ID" value="MBD2767421.1"/>
    <property type="molecule type" value="Genomic_DNA"/>
</dbReference>
<dbReference type="InterPro" id="IPR020449">
    <property type="entry name" value="Tscrpt_reg_AraC-type_HTH"/>
</dbReference>
<keyword evidence="3" id="KW-0804">Transcription</keyword>
<sequence>MHHIPDELTRPIGKPGDVGLVAYRNPDAAPDRSPVTLTRHVLSLVEAGEKRVYRTGQVLCIPAGDVVLLSAGRCLMSERRPAGEAYRSTLLFFDNAHLQAFLSRYAARLTYPRAPAGEPRREAFSFGSTGFFRHYYAALAGWAADGQPGGDAMLRLKIDELLLYLATTLPGAFGQFVAGVARGPAVVFHQVVENPATQGLSLAELAFLCHMSLATFKRRFRAAYGTSPERWRQQRRLQQAAQLLEQPGTRPSDVFEAVGYESLSSFSHAFKQIFGYTPSQYQHQQMRV</sequence>
<keyword evidence="6" id="KW-1185">Reference proteome</keyword>
<evidence type="ECO:0000259" key="4">
    <source>
        <dbReference type="PROSITE" id="PS01124"/>
    </source>
</evidence>
<organism evidence="5 6">
    <name type="scientific">Hymenobacter montanus</name>
    <dbReference type="NCBI Taxonomy" id="2771359"/>
    <lineage>
        <taxon>Bacteria</taxon>
        <taxon>Pseudomonadati</taxon>
        <taxon>Bacteroidota</taxon>
        <taxon>Cytophagia</taxon>
        <taxon>Cytophagales</taxon>
        <taxon>Hymenobacteraceae</taxon>
        <taxon>Hymenobacter</taxon>
    </lineage>
</organism>
<dbReference type="GO" id="GO:0003700">
    <property type="term" value="F:DNA-binding transcription factor activity"/>
    <property type="evidence" value="ECO:0007669"/>
    <property type="project" value="InterPro"/>
</dbReference>